<keyword evidence="2" id="KW-1133">Transmembrane helix</keyword>
<evidence type="ECO:0000313" key="4">
    <source>
        <dbReference type="Proteomes" id="UP000644756"/>
    </source>
</evidence>
<reference evidence="3" key="1">
    <citation type="journal article" date="2014" name="Int. J. Syst. Evol. Microbiol.">
        <title>Complete genome sequence of Corynebacterium casei LMG S-19264T (=DSM 44701T), isolated from a smear-ripened cheese.</title>
        <authorList>
            <consortium name="US DOE Joint Genome Institute (JGI-PGF)"/>
            <person name="Walter F."/>
            <person name="Albersmeier A."/>
            <person name="Kalinowski J."/>
            <person name="Ruckert C."/>
        </authorList>
    </citation>
    <scope>NUCLEOTIDE SEQUENCE</scope>
    <source>
        <strain evidence="3">CGMCC 1.12987</strain>
    </source>
</reference>
<reference evidence="3" key="2">
    <citation type="submission" date="2020-09" db="EMBL/GenBank/DDBJ databases">
        <authorList>
            <person name="Sun Q."/>
            <person name="Zhou Y."/>
        </authorList>
    </citation>
    <scope>NUCLEOTIDE SEQUENCE</scope>
    <source>
        <strain evidence="3">CGMCC 1.12987</strain>
    </source>
</reference>
<keyword evidence="2" id="KW-0472">Membrane</keyword>
<sequence>MMGANRGSGKNRKMPVSGIRIRWAREKSGSVSVYFIVITAAIFLFNAVLIDYARVASMNNQLEAASRSGIRSVLSAYDEQLYDRYGLFARGGSDAGAIFERVLENSITSGESSSFRLLDIQVEASHVNSSSYLGIHPVFKRQVLEEMKYKAPIDFTVEMLSKFKPLSSALEEAAATVDVLEKMEKLYEARERHLSSAIMLQKKAADALASSGVPLLLPAGGSGGSGYGTVSGIAENYASYVDWVLSDEDLEEDEKPQYTIEIASFRQSSTMTAFSLRRLSAGLISEHTQMQQQAQHEVESAKKLNEQMRELAQQAESSSSHAGQSRLDGVSGSKGAVPDQVPQQLKEVRLMSEDLVMEAGWFDDFQDEINRQASDFTTLDMETVTFEAQLSAALSSASLPSTLPGTAVRLQSAYADYRQKYIQPASILAARENGMLSMSAGEADRKEQRTKQEAKLNEARKLLQRMNTIQPTDEQKQAFEKLKGHFEKNRLANQSAEPAEPAEPEHNGSGAGRGDAAQQADQSLDTTRGMFGGMAEMLVSIRDPLYLNEYAVSRFSSLSPQNLSAVVLGEGEEVELSGVLDVNQQEIEYILYGFHHPASNIAAAYAEIFAFRLAIRTMEGLVQARTLGHPLMILSAALLYGLEKSLEDIVQLVKQGSTPLSKYADVDIAYKDYLRMFLLIHGSPETKISRMIALIEFNTGYSLIQMTAGVSGEARGSVKLWFLPGIMKSLTRTRLLSGKVVGNRYESTKTAAWSYS</sequence>
<evidence type="ECO:0000256" key="2">
    <source>
        <dbReference type="SAM" id="Phobius"/>
    </source>
</evidence>
<evidence type="ECO:0000256" key="1">
    <source>
        <dbReference type="SAM" id="MobiDB-lite"/>
    </source>
</evidence>
<dbReference type="Proteomes" id="UP000644756">
    <property type="component" value="Unassembled WGS sequence"/>
</dbReference>
<keyword evidence="2" id="KW-0812">Transmembrane</keyword>
<comment type="caution">
    <text evidence="3">The sequence shown here is derived from an EMBL/GenBank/DDBJ whole genome shotgun (WGS) entry which is preliminary data.</text>
</comment>
<feature type="region of interest" description="Disordered" evidence="1">
    <location>
        <begin position="309"/>
        <end position="340"/>
    </location>
</feature>
<accession>A0A917FVL6</accession>
<evidence type="ECO:0000313" key="3">
    <source>
        <dbReference type="EMBL" id="GGG04834.1"/>
    </source>
</evidence>
<gene>
    <name evidence="3" type="ORF">GCM10010916_22420</name>
</gene>
<dbReference type="AlphaFoldDB" id="A0A917FVL6"/>
<feature type="region of interest" description="Disordered" evidence="1">
    <location>
        <begin position="493"/>
        <end position="522"/>
    </location>
</feature>
<name>A0A917FVL6_9BACL</name>
<dbReference type="EMBL" id="BMGR01000006">
    <property type="protein sequence ID" value="GGG04834.1"/>
    <property type="molecule type" value="Genomic_DNA"/>
</dbReference>
<dbReference type="RefSeq" id="WP_188531145.1">
    <property type="nucleotide sequence ID" value="NZ_BMGR01000006.1"/>
</dbReference>
<proteinExistence type="predicted"/>
<keyword evidence="4" id="KW-1185">Reference proteome</keyword>
<organism evidence="3 4">
    <name type="scientific">Paenibacillus abyssi</name>
    <dbReference type="NCBI Taxonomy" id="1340531"/>
    <lineage>
        <taxon>Bacteria</taxon>
        <taxon>Bacillati</taxon>
        <taxon>Bacillota</taxon>
        <taxon>Bacilli</taxon>
        <taxon>Bacillales</taxon>
        <taxon>Paenibacillaceae</taxon>
        <taxon>Paenibacillus</taxon>
    </lineage>
</organism>
<feature type="transmembrane region" description="Helical" evidence="2">
    <location>
        <begin position="31"/>
        <end position="50"/>
    </location>
</feature>
<feature type="compositionally biased region" description="Polar residues" evidence="1">
    <location>
        <begin position="314"/>
        <end position="323"/>
    </location>
</feature>
<protein>
    <submittedName>
        <fullName evidence="3">Uncharacterized protein</fullName>
    </submittedName>
</protein>